<dbReference type="AlphaFoldDB" id="A0A8T2IDV2"/>
<dbReference type="InterPro" id="IPR020894">
    <property type="entry name" value="Cadherin_CS"/>
</dbReference>
<dbReference type="PROSITE" id="PS50268">
    <property type="entry name" value="CADHERIN_2"/>
    <property type="match status" value="1"/>
</dbReference>
<proteinExistence type="predicted"/>
<dbReference type="InterPro" id="IPR002126">
    <property type="entry name" value="Cadherin-like_dom"/>
</dbReference>
<dbReference type="InterPro" id="IPR015919">
    <property type="entry name" value="Cadherin-like_sf"/>
</dbReference>
<dbReference type="Proteomes" id="UP000812440">
    <property type="component" value="Unassembled WGS sequence"/>
</dbReference>
<dbReference type="EMBL" id="JAACNH010025276">
    <property type="protein sequence ID" value="KAG8428858.1"/>
    <property type="molecule type" value="Genomic_DNA"/>
</dbReference>
<dbReference type="OrthoDB" id="9990384at2759"/>
<feature type="non-terminal residue" evidence="10">
    <location>
        <position position="1"/>
    </location>
</feature>
<sequence>TGELSARQSLDREVQATYQLLVIAQDGGAPPRSVTGTVHVTVLDENDNSPMFLHPIVGREISLQVMEGKTSGLFIASLLAKDPDEGENGTVIYSLT</sequence>
<evidence type="ECO:0000256" key="8">
    <source>
        <dbReference type="PROSITE-ProRule" id="PRU00043"/>
    </source>
</evidence>
<dbReference type="GO" id="GO:0005911">
    <property type="term" value="C:cell-cell junction"/>
    <property type="evidence" value="ECO:0007669"/>
    <property type="project" value="TreeGrafter"/>
</dbReference>
<reference evidence="10" key="1">
    <citation type="thesis" date="2020" institute="ProQuest LLC" country="789 East Eisenhower Parkway, Ann Arbor, MI, USA">
        <title>Comparative Genomics and Chromosome Evolution.</title>
        <authorList>
            <person name="Mudd A.B."/>
        </authorList>
    </citation>
    <scope>NUCLEOTIDE SEQUENCE</scope>
    <source>
        <strain evidence="10">Female2</strain>
        <tissue evidence="10">Blood</tissue>
    </source>
</reference>
<dbReference type="Pfam" id="PF00028">
    <property type="entry name" value="Cadherin"/>
    <property type="match status" value="1"/>
</dbReference>
<keyword evidence="4 8" id="KW-0106">Calcium</keyword>
<feature type="domain" description="Cadherin" evidence="9">
    <location>
        <begin position="1"/>
        <end position="52"/>
    </location>
</feature>
<keyword evidence="3" id="KW-0677">Repeat</keyword>
<dbReference type="Gene3D" id="2.60.40.60">
    <property type="entry name" value="Cadherins"/>
    <property type="match status" value="2"/>
</dbReference>
<evidence type="ECO:0000256" key="3">
    <source>
        <dbReference type="ARBA" id="ARBA00022737"/>
    </source>
</evidence>
<dbReference type="PRINTS" id="PR00205">
    <property type="entry name" value="CADHERIN"/>
</dbReference>
<dbReference type="SUPFAM" id="SSF49313">
    <property type="entry name" value="Cadherin-like"/>
    <property type="match status" value="2"/>
</dbReference>
<evidence type="ECO:0000256" key="6">
    <source>
        <dbReference type="ARBA" id="ARBA00022989"/>
    </source>
</evidence>
<evidence type="ECO:0000313" key="10">
    <source>
        <dbReference type="EMBL" id="KAG8428858.1"/>
    </source>
</evidence>
<dbReference type="InterPro" id="IPR050971">
    <property type="entry name" value="Cadherin-domain_protein"/>
</dbReference>
<dbReference type="PANTHER" id="PTHR24025:SF23">
    <property type="entry name" value="NEURAL-CADHERIN"/>
    <property type="match status" value="1"/>
</dbReference>
<feature type="non-terminal residue" evidence="10">
    <location>
        <position position="96"/>
    </location>
</feature>
<dbReference type="CDD" id="cd11304">
    <property type="entry name" value="Cadherin_repeat"/>
    <property type="match status" value="2"/>
</dbReference>
<dbReference type="GO" id="GO:0005509">
    <property type="term" value="F:calcium ion binding"/>
    <property type="evidence" value="ECO:0007669"/>
    <property type="project" value="UniProtKB-UniRule"/>
</dbReference>
<name>A0A8T2IDV2_9PIPI</name>
<evidence type="ECO:0000256" key="4">
    <source>
        <dbReference type="ARBA" id="ARBA00022837"/>
    </source>
</evidence>
<dbReference type="PANTHER" id="PTHR24025">
    <property type="entry name" value="DESMOGLEIN FAMILY MEMBER"/>
    <property type="match status" value="1"/>
</dbReference>
<comment type="subcellular location">
    <subcellularLocation>
        <location evidence="1">Membrane</location>
    </subcellularLocation>
</comment>
<organism evidence="10 11">
    <name type="scientific">Hymenochirus boettgeri</name>
    <name type="common">Congo dwarf clawed frog</name>
    <dbReference type="NCBI Taxonomy" id="247094"/>
    <lineage>
        <taxon>Eukaryota</taxon>
        <taxon>Metazoa</taxon>
        <taxon>Chordata</taxon>
        <taxon>Craniata</taxon>
        <taxon>Vertebrata</taxon>
        <taxon>Euteleostomi</taxon>
        <taxon>Amphibia</taxon>
        <taxon>Batrachia</taxon>
        <taxon>Anura</taxon>
        <taxon>Pipoidea</taxon>
        <taxon>Pipidae</taxon>
        <taxon>Pipinae</taxon>
        <taxon>Hymenochirus</taxon>
    </lineage>
</organism>
<comment type="caution">
    <text evidence="10">The sequence shown here is derived from an EMBL/GenBank/DDBJ whole genome shotgun (WGS) entry which is preliminary data.</text>
</comment>
<evidence type="ECO:0000256" key="5">
    <source>
        <dbReference type="ARBA" id="ARBA00022889"/>
    </source>
</evidence>
<keyword evidence="6" id="KW-1133">Transmembrane helix</keyword>
<dbReference type="SMART" id="SM00112">
    <property type="entry name" value="CA"/>
    <property type="match status" value="1"/>
</dbReference>
<keyword evidence="11" id="KW-1185">Reference proteome</keyword>
<evidence type="ECO:0000313" key="11">
    <source>
        <dbReference type="Proteomes" id="UP000812440"/>
    </source>
</evidence>
<evidence type="ECO:0000259" key="9">
    <source>
        <dbReference type="PROSITE" id="PS50268"/>
    </source>
</evidence>
<dbReference type="GO" id="GO:0007156">
    <property type="term" value="P:homophilic cell adhesion via plasma membrane adhesion molecules"/>
    <property type="evidence" value="ECO:0007669"/>
    <property type="project" value="InterPro"/>
</dbReference>
<evidence type="ECO:0000256" key="2">
    <source>
        <dbReference type="ARBA" id="ARBA00022692"/>
    </source>
</evidence>
<dbReference type="PROSITE" id="PS00232">
    <property type="entry name" value="CADHERIN_1"/>
    <property type="match status" value="1"/>
</dbReference>
<dbReference type="GO" id="GO:0005886">
    <property type="term" value="C:plasma membrane"/>
    <property type="evidence" value="ECO:0007669"/>
    <property type="project" value="InterPro"/>
</dbReference>
<keyword evidence="2" id="KW-0812">Transmembrane</keyword>
<keyword evidence="7" id="KW-0472">Membrane</keyword>
<evidence type="ECO:0000256" key="1">
    <source>
        <dbReference type="ARBA" id="ARBA00004370"/>
    </source>
</evidence>
<gene>
    <name evidence="10" type="ORF">GDO86_019137</name>
</gene>
<protein>
    <recommendedName>
        <fullName evidence="9">Cadherin domain-containing protein</fullName>
    </recommendedName>
</protein>
<accession>A0A8T2IDV2</accession>
<evidence type="ECO:0000256" key="7">
    <source>
        <dbReference type="ARBA" id="ARBA00023136"/>
    </source>
</evidence>
<keyword evidence="5" id="KW-0130">Cell adhesion</keyword>